<accession>A0A7Y8GBW3</accession>
<dbReference type="Proteomes" id="UP000561369">
    <property type="component" value="Unassembled WGS sequence"/>
</dbReference>
<protein>
    <submittedName>
        <fullName evidence="2">Uncharacterized protein</fullName>
    </submittedName>
</protein>
<feature type="transmembrane region" description="Helical" evidence="1">
    <location>
        <begin position="12"/>
        <end position="32"/>
    </location>
</feature>
<dbReference type="AlphaFoldDB" id="A0A7Y8GBW3"/>
<evidence type="ECO:0000313" key="2">
    <source>
        <dbReference type="EMBL" id="NWF07963.1"/>
    </source>
</evidence>
<sequence length="75" mass="8476">MNEAQTELVENTLRIVGWLALVLGLLILVVGFSNNLDLEDIFDTEKAAFIVWSPFVIGVASLWIRAFMRAGRRRV</sequence>
<evidence type="ECO:0000256" key="1">
    <source>
        <dbReference type="SAM" id="Phobius"/>
    </source>
</evidence>
<reference evidence="2 3" key="1">
    <citation type="submission" date="2020-04" db="EMBL/GenBank/DDBJ databases">
        <title>Molecular characterization of pseudomonads from Agaricus bisporus reveal novel blotch 2 pathogens in Western Europe.</title>
        <authorList>
            <person name="Taparia T."/>
            <person name="Krijger M."/>
            <person name="Haynes E."/>
            <person name="Elpinstone J.G."/>
            <person name="Noble R."/>
            <person name="Van Der Wolf J."/>
        </authorList>
    </citation>
    <scope>NUCLEOTIDE SEQUENCE [LARGE SCALE GENOMIC DNA]</scope>
    <source>
        <strain evidence="2 3">IPO3765</strain>
    </source>
</reference>
<name>A0A7Y8GBW3_9PSED</name>
<gene>
    <name evidence="2" type="ORF">HX810_09835</name>
</gene>
<proteinExistence type="predicted"/>
<comment type="caution">
    <text evidence="2">The sequence shown here is derived from an EMBL/GenBank/DDBJ whole genome shotgun (WGS) entry which is preliminary data.</text>
</comment>
<feature type="transmembrane region" description="Helical" evidence="1">
    <location>
        <begin position="47"/>
        <end position="68"/>
    </location>
</feature>
<dbReference type="RefSeq" id="WP_177024031.1">
    <property type="nucleotide sequence ID" value="NZ_JACAQV010000010.1"/>
</dbReference>
<dbReference type="EMBL" id="JACAQV010000010">
    <property type="protein sequence ID" value="NWF07963.1"/>
    <property type="molecule type" value="Genomic_DNA"/>
</dbReference>
<organism evidence="2 3">
    <name type="scientific">Pseudomonas salomonii</name>
    <dbReference type="NCBI Taxonomy" id="191391"/>
    <lineage>
        <taxon>Bacteria</taxon>
        <taxon>Pseudomonadati</taxon>
        <taxon>Pseudomonadota</taxon>
        <taxon>Gammaproteobacteria</taxon>
        <taxon>Pseudomonadales</taxon>
        <taxon>Pseudomonadaceae</taxon>
        <taxon>Pseudomonas</taxon>
    </lineage>
</organism>
<keyword evidence="1" id="KW-1133">Transmembrane helix</keyword>
<keyword evidence="1" id="KW-0812">Transmembrane</keyword>
<evidence type="ECO:0000313" key="3">
    <source>
        <dbReference type="Proteomes" id="UP000561369"/>
    </source>
</evidence>
<keyword evidence="1" id="KW-0472">Membrane</keyword>